<evidence type="ECO:0000259" key="1">
    <source>
        <dbReference type="Pfam" id="PF01476"/>
    </source>
</evidence>
<name>A0AB38ZMB8_9VIRU</name>
<accession>A0AB38ZMB8</accession>
<dbReference type="CDD" id="cd00118">
    <property type="entry name" value="LysM"/>
    <property type="match status" value="1"/>
</dbReference>
<reference evidence="2" key="1">
    <citation type="submission" date="2024-01" db="EMBL/GenBank/DDBJ databases">
        <title>Genomic and biogeographic characterisation of Mantoniella tinhauana virus 1, the first discovered Mantoniella-infecting prasinovirus.</title>
        <authorList>
            <person name="Rey Redondo E."/>
            <person name="Yung C.C.M."/>
        </authorList>
    </citation>
    <scope>NUCLEOTIDE SEQUENCE</scope>
    <source>
        <strain evidence="2">Lau Fau Shan</strain>
    </source>
</reference>
<organism evidence="2">
    <name type="scientific">Mantoniella tinhauana virus 1</name>
    <dbReference type="NCBI Taxonomy" id="3111543"/>
    <lineage>
        <taxon>Viruses</taxon>
    </lineage>
</organism>
<dbReference type="Pfam" id="PF01476">
    <property type="entry name" value="LysM"/>
    <property type="match status" value="1"/>
</dbReference>
<proteinExistence type="predicted"/>
<evidence type="ECO:0000313" key="2">
    <source>
        <dbReference type="EMBL" id="XAO13442.1"/>
    </source>
</evidence>
<dbReference type="EMBL" id="PP130629">
    <property type="protein sequence ID" value="XAO13442.1"/>
    <property type="molecule type" value="Genomic_DNA"/>
</dbReference>
<protein>
    <recommendedName>
        <fullName evidence="1">LysM domain-containing protein</fullName>
    </recommendedName>
</protein>
<sequence length="229" mass="26404">MKRLPLSGSEKRYTTRFWGSETGVNNNNCYAYAVGDYEAYRWQKSIPGDRSGLSDNYHTYTNCRTLPQRVISDNPTKVYRAKANERCKKGYYKIMMFVSPGRPTNYIRQGDFHFYKQHGVIEYKIKPGDTISSVAKFFKVPESRIKKGGTFKVGKRIIFRGNIFSHKRGWATGPLLTDARGKVIIDPRKASRNYPGLNYERYCSSFCVKDRGIKVGKTHPKVRKKTVKV</sequence>
<feature type="domain" description="LysM" evidence="1">
    <location>
        <begin position="123"/>
        <end position="147"/>
    </location>
</feature>
<dbReference type="InterPro" id="IPR018392">
    <property type="entry name" value="LysM"/>
</dbReference>